<gene>
    <name evidence="1" type="ORF">GQS40_06785</name>
</gene>
<dbReference type="Proteomes" id="UP000478636">
    <property type="component" value="Unassembled WGS sequence"/>
</dbReference>
<evidence type="ECO:0000313" key="1">
    <source>
        <dbReference type="EMBL" id="MWN21377.1"/>
    </source>
</evidence>
<dbReference type="SUPFAM" id="SSF51261">
    <property type="entry name" value="Duplicated hybrid motif"/>
    <property type="match status" value="1"/>
</dbReference>
<dbReference type="EMBL" id="WSZI01000013">
    <property type="protein sequence ID" value="MWN21377.1"/>
    <property type="molecule type" value="Genomic_DNA"/>
</dbReference>
<comment type="caution">
    <text evidence="1">The sequence shown here is derived from an EMBL/GenBank/DDBJ whole genome shotgun (WGS) entry which is preliminary data.</text>
</comment>
<protein>
    <submittedName>
        <fullName evidence="1">PTS sugar transporter subunit IIA</fullName>
    </submittedName>
</protein>
<proteinExistence type="predicted"/>
<name>A0A6L7A6Y4_LEULA</name>
<keyword evidence="1" id="KW-0813">Transport</keyword>
<accession>A0A6L7A6Y4</accession>
<reference evidence="1 2" key="1">
    <citation type="submission" date="2019-12" db="EMBL/GenBank/DDBJ databases">
        <title>Complete genome sequence of Leuconostoc lactis strain AVN1 provides insights into metabolic potential.</title>
        <authorList>
            <person name="Besrour N."/>
            <person name="Najjari A."/>
            <person name="Fhoula I."/>
            <person name="Jaballah S."/>
            <person name="Klibi N."/>
            <person name="Ouzari H.I."/>
        </authorList>
    </citation>
    <scope>NUCLEOTIDE SEQUENCE [LARGE SCALE GENOMIC DNA]</scope>
    <source>
        <strain evidence="1 2">AVN1</strain>
    </source>
</reference>
<keyword evidence="1" id="KW-0762">Sugar transport</keyword>
<sequence>MNWWQNLFISSSKHATVASTGQLNAVQIVRQSELPVIVAPVTGQLQRITLDNDQLNNRHGFMMIPNGRDIMSPVAGIVTDAVPQAITIRSERYGTVTVQVMCEKAQDVRLASYRTGQQLHAGDLIGSVRQHDQSVRVYVLFEAQATPFVSYGAVYAGQNIWRSQEEIDAKE</sequence>
<dbReference type="InterPro" id="IPR011055">
    <property type="entry name" value="Dup_hybrid_motif"/>
</dbReference>
<dbReference type="Gene3D" id="2.70.70.10">
    <property type="entry name" value="Glucose Permease (Domain IIA)"/>
    <property type="match status" value="1"/>
</dbReference>
<organism evidence="1 2">
    <name type="scientific">Leuconostoc lactis</name>
    <dbReference type="NCBI Taxonomy" id="1246"/>
    <lineage>
        <taxon>Bacteria</taxon>
        <taxon>Bacillati</taxon>
        <taxon>Bacillota</taxon>
        <taxon>Bacilli</taxon>
        <taxon>Lactobacillales</taxon>
        <taxon>Lactobacillaceae</taxon>
        <taxon>Leuconostoc</taxon>
    </lineage>
</organism>
<evidence type="ECO:0000313" key="2">
    <source>
        <dbReference type="Proteomes" id="UP000478636"/>
    </source>
</evidence>
<dbReference type="AlphaFoldDB" id="A0A6L7A6Y4"/>